<dbReference type="GO" id="GO:0004879">
    <property type="term" value="F:nuclear receptor activity"/>
    <property type="evidence" value="ECO:0007669"/>
    <property type="project" value="InterPro"/>
</dbReference>
<evidence type="ECO:0000256" key="2">
    <source>
        <dbReference type="ARBA" id="ARBA00022723"/>
    </source>
</evidence>
<feature type="compositionally biased region" description="Polar residues" evidence="10">
    <location>
        <begin position="57"/>
        <end position="92"/>
    </location>
</feature>
<feature type="domain" description="Nuclear receptor" evidence="11">
    <location>
        <begin position="443"/>
        <end position="518"/>
    </location>
</feature>
<reference evidence="13 14" key="1">
    <citation type="submission" date="2019-01" db="EMBL/GenBank/DDBJ databases">
        <title>A draft genome assembly of the solar-powered sea slug Elysia chlorotica.</title>
        <authorList>
            <person name="Cai H."/>
            <person name="Li Q."/>
            <person name="Fang X."/>
            <person name="Li J."/>
            <person name="Curtis N.E."/>
            <person name="Altenburger A."/>
            <person name="Shibata T."/>
            <person name="Feng M."/>
            <person name="Maeda T."/>
            <person name="Schwartz J.A."/>
            <person name="Shigenobu S."/>
            <person name="Lundholm N."/>
            <person name="Nishiyama T."/>
            <person name="Yang H."/>
            <person name="Hasebe M."/>
            <person name="Li S."/>
            <person name="Pierce S.K."/>
            <person name="Wang J."/>
        </authorList>
    </citation>
    <scope>NUCLEOTIDE SEQUENCE [LARGE SCALE GENOMIC DNA]</scope>
    <source>
        <strain evidence="13">EC2010</strain>
        <tissue evidence="13">Whole organism of an adult</tissue>
    </source>
</reference>
<dbReference type="Proteomes" id="UP000271974">
    <property type="component" value="Unassembled WGS sequence"/>
</dbReference>
<dbReference type="CDD" id="cd06930">
    <property type="entry name" value="NR_LBD_F2"/>
    <property type="match status" value="1"/>
</dbReference>
<feature type="region of interest" description="Disordered" evidence="10">
    <location>
        <begin position="552"/>
        <end position="574"/>
    </location>
</feature>
<sequence length="837" mass="90314">MYLSLTTGQHPLGLRVQQLISTMAARSELGISPVLLQAIAQTLTSSGSTSTLPAPRESSTTDNSQTVTSGGNTNTISVLSSHTDSHPSQDCLDSSDSFSARFSFKRNMDGSNANEPHSSGGVVSHLLQNLNEPVASLMPHTSMPSSVASSYEQQLPLNESRSVLTEAGLSMLGISAPAVSQAGASAFEELTFSDSPKASSVSTGHGYQNEASTSNMSNEDMTHFLLKQERSDQKFLNESIVQQHENPSGGDHSQQMNSVSNMLSAIASQHAQKNIPTNQRQPENSQDSIQQLAESLSASSSATLAAASITSVTSGTSISKQPIILYSYINNDGQEITLPVSTTGTQIVLNNGGKTNSDSVTGQTAVKNLGTGSAPTTYRVVLQPQGAGNPAGLKQSQTGTVTLDLNCGPAAQGVPGSGAGVASGSLSMVVPITDAQNTQDGMNQPCPVCGDKVSGYHYGIFTCESCKGFFKRTVQNKKNFVCPKSGECTITSQNRKKCPACRFKRCLDMGMKLEAIRQDRTRGGRSSYDGCQTHFKPRVSPLEKKIRRVTGCLPGEEEPDSTTSQEDDGSGSHSNLVAILNHSTHKQGSPSAGVPHIPELLRDIMNLEPLLSDDDLPADTITESPFPEQAVYSYMMQLAELRLYKLVRWARNLPQFGAISTDDQILLLQNCWSELMALSLCWRSIDTPNQISISSSHHITAAWAHHLGFEDVVIQLINITDCFRRLFMDQFEYVALKVLLLITPDVKGLKEPRKIRDFQDKLLEALLAYTTSHYKNMRHKFGELLLRLPELSRISFMSKDILIKSLPSSMASCGLLVELLKGDNKGEGDSQGGGLRF</sequence>
<organism evidence="13 14">
    <name type="scientific">Elysia chlorotica</name>
    <name type="common">Eastern emerald elysia</name>
    <name type="synonym">Sea slug</name>
    <dbReference type="NCBI Taxonomy" id="188477"/>
    <lineage>
        <taxon>Eukaryota</taxon>
        <taxon>Metazoa</taxon>
        <taxon>Spiralia</taxon>
        <taxon>Lophotrochozoa</taxon>
        <taxon>Mollusca</taxon>
        <taxon>Gastropoda</taxon>
        <taxon>Heterobranchia</taxon>
        <taxon>Euthyneura</taxon>
        <taxon>Panpulmonata</taxon>
        <taxon>Sacoglossa</taxon>
        <taxon>Placobranchoidea</taxon>
        <taxon>Plakobranchidae</taxon>
        <taxon>Elysia</taxon>
    </lineage>
</organism>
<dbReference type="OrthoDB" id="5984981at2759"/>
<dbReference type="InterPro" id="IPR001628">
    <property type="entry name" value="Znf_hrmn_rcpt"/>
</dbReference>
<dbReference type="EMBL" id="RQTK01000007">
    <property type="protein sequence ID" value="RUS91725.1"/>
    <property type="molecule type" value="Genomic_DNA"/>
</dbReference>
<dbReference type="InterPro" id="IPR001723">
    <property type="entry name" value="Nuclear_hrmn_rcpt"/>
</dbReference>
<dbReference type="SUPFAM" id="SSF57716">
    <property type="entry name" value="Glucocorticoid receptor-like (DNA-binding domain)"/>
    <property type="match status" value="1"/>
</dbReference>
<evidence type="ECO:0000256" key="8">
    <source>
        <dbReference type="ARBA" id="ARBA00023170"/>
    </source>
</evidence>
<evidence type="ECO:0000256" key="4">
    <source>
        <dbReference type="ARBA" id="ARBA00022833"/>
    </source>
</evidence>
<keyword evidence="5" id="KW-0805">Transcription regulation</keyword>
<keyword evidence="9" id="KW-0539">Nucleus</keyword>
<dbReference type="InterPro" id="IPR016355">
    <property type="entry name" value="NR5-like"/>
</dbReference>
<proteinExistence type="predicted"/>
<keyword evidence="3" id="KW-0863">Zinc-finger</keyword>
<comment type="caution">
    <text evidence="13">The sequence shown here is derived from an EMBL/GenBank/DDBJ whole genome shotgun (WGS) entry which is preliminary data.</text>
</comment>
<feature type="compositionally biased region" description="Acidic residues" evidence="10">
    <location>
        <begin position="555"/>
        <end position="569"/>
    </location>
</feature>
<keyword evidence="8" id="KW-0675">Receptor</keyword>
<dbReference type="GO" id="GO:0008270">
    <property type="term" value="F:zinc ion binding"/>
    <property type="evidence" value="ECO:0007669"/>
    <property type="project" value="UniProtKB-KW"/>
</dbReference>
<dbReference type="FunFam" id="3.30.50.10:FF:000037">
    <property type="entry name" value="Nuclear hormone receptor FTZ-F1 beta"/>
    <property type="match status" value="1"/>
</dbReference>
<dbReference type="Gene3D" id="3.30.50.10">
    <property type="entry name" value="Erythroid Transcription Factor GATA-1, subunit A"/>
    <property type="match status" value="1"/>
</dbReference>
<dbReference type="SUPFAM" id="SSF48508">
    <property type="entry name" value="Nuclear receptor ligand-binding domain"/>
    <property type="match status" value="1"/>
</dbReference>
<dbReference type="STRING" id="188477.A0A433UD08"/>
<keyword evidence="6" id="KW-0238">DNA-binding</keyword>
<evidence type="ECO:0000259" key="11">
    <source>
        <dbReference type="PROSITE" id="PS51030"/>
    </source>
</evidence>
<dbReference type="SMART" id="SM00399">
    <property type="entry name" value="ZnF_C4"/>
    <property type="match status" value="1"/>
</dbReference>
<dbReference type="GO" id="GO:0005634">
    <property type="term" value="C:nucleus"/>
    <property type="evidence" value="ECO:0007669"/>
    <property type="project" value="UniProtKB-SubCell"/>
</dbReference>
<feature type="region of interest" description="Disordered" evidence="10">
    <location>
        <begin position="46"/>
        <end position="92"/>
    </location>
</feature>
<comment type="subcellular location">
    <subcellularLocation>
        <location evidence="1">Nucleus</location>
    </subcellularLocation>
</comment>
<dbReference type="PRINTS" id="PR00398">
    <property type="entry name" value="STRDHORMONER"/>
</dbReference>
<accession>A0A433UD08</accession>
<feature type="domain" description="NR LBD" evidence="12">
    <location>
        <begin position="596"/>
        <end position="824"/>
    </location>
</feature>
<keyword evidence="14" id="KW-1185">Reference proteome</keyword>
<keyword evidence="4" id="KW-0862">Zinc</keyword>
<dbReference type="InterPro" id="IPR035500">
    <property type="entry name" value="NHR-like_dom_sf"/>
</dbReference>
<dbReference type="GO" id="GO:0043565">
    <property type="term" value="F:sequence-specific DNA binding"/>
    <property type="evidence" value="ECO:0007669"/>
    <property type="project" value="InterPro"/>
</dbReference>
<evidence type="ECO:0000256" key="6">
    <source>
        <dbReference type="ARBA" id="ARBA00023125"/>
    </source>
</evidence>
<evidence type="ECO:0000313" key="13">
    <source>
        <dbReference type="EMBL" id="RUS91725.1"/>
    </source>
</evidence>
<dbReference type="InterPro" id="IPR013088">
    <property type="entry name" value="Znf_NHR/GATA"/>
</dbReference>
<evidence type="ECO:0000313" key="14">
    <source>
        <dbReference type="Proteomes" id="UP000271974"/>
    </source>
</evidence>
<evidence type="ECO:0000259" key="12">
    <source>
        <dbReference type="PROSITE" id="PS51843"/>
    </source>
</evidence>
<evidence type="ECO:0000256" key="1">
    <source>
        <dbReference type="ARBA" id="ARBA00004123"/>
    </source>
</evidence>
<dbReference type="AlphaFoldDB" id="A0A433UD08"/>
<dbReference type="CDD" id="cd07167">
    <property type="entry name" value="NR_DBD_Lrh-1_like"/>
    <property type="match status" value="1"/>
</dbReference>
<dbReference type="Gene3D" id="1.10.565.10">
    <property type="entry name" value="Retinoid X Receptor"/>
    <property type="match status" value="1"/>
</dbReference>
<dbReference type="PANTHER" id="PTHR24086:SF25">
    <property type="entry name" value="NUCLEAR HORMONE RECEPTOR FTZ-F1 BETA"/>
    <property type="match status" value="1"/>
</dbReference>
<evidence type="ECO:0000256" key="5">
    <source>
        <dbReference type="ARBA" id="ARBA00023015"/>
    </source>
</evidence>
<dbReference type="Pfam" id="PF00104">
    <property type="entry name" value="Hormone_recep"/>
    <property type="match status" value="1"/>
</dbReference>
<evidence type="ECO:0000256" key="7">
    <source>
        <dbReference type="ARBA" id="ARBA00023163"/>
    </source>
</evidence>
<protein>
    <submittedName>
        <fullName evidence="13">Uncharacterized protein</fullName>
    </submittedName>
</protein>
<keyword evidence="7" id="KW-0804">Transcription</keyword>
<dbReference type="PROSITE" id="PS51030">
    <property type="entry name" value="NUCLEAR_REC_DBD_2"/>
    <property type="match status" value="1"/>
</dbReference>
<dbReference type="PROSITE" id="PS00031">
    <property type="entry name" value="NUCLEAR_REC_DBD_1"/>
    <property type="match status" value="1"/>
</dbReference>
<dbReference type="Pfam" id="PF00105">
    <property type="entry name" value="zf-C4"/>
    <property type="match status" value="1"/>
</dbReference>
<dbReference type="PRINTS" id="PR00047">
    <property type="entry name" value="STROIDFINGER"/>
</dbReference>
<name>A0A433UD08_ELYCH</name>
<evidence type="ECO:0000256" key="10">
    <source>
        <dbReference type="SAM" id="MobiDB-lite"/>
    </source>
</evidence>
<dbReference type="PROSITE" id="PS51843">
    <property type="entry name" value="NR_LBD"/>
    <property type="match status" value="1"/>
</dbReference>
<dbReference type="InterPro" id="IPR000536">
    <property type="entry name" value="Nucl_hrmn_rcpt_lig-bd"/>
</dbReference>
<evidence type="ECO:0000256" key="3">
    <source>
        <dbReference type="ARBA" id="ARBA00022771"/>
    </source>
</evidence>
<keyword evidence="2" id="KW-0479">Metal-binding</keyword>
<feature type="region of interest" description="Disordered" evidence="10">
    <location>
        <begin position="194"/>
        <end position="217"/>
    </location>
</feature>
<gene>
    <name evidence="13" type="ORF">EGW08_000551</name>
</gene>
<feature type="region of interest" description="Disordered" evidence="10">
    <location>
        <begin position="270"/>
        <end position="294"/>
    </location>
</feature>
<evidence type="ECO:0000256" key="9">
    <source>
        <dbReference type="ARBA" id="ARBA00023242"/>
    </source>
</evidence>
<feature type="compositionally biased region" description="Polar residues" evidence="10">
    <location>
        <begin position="270"/>
        <end position="291"/>
    </location>
</feature>
<dbReference type="SMART" id="SM00430">
    <property type="entry name" value="HOLI"/>
    <property type="match status" value="1"/>
</dbReference>
<dbReference type="PANTHER" id="PTHR24086">
    <property type="entry name" value="NUCLEAR RECEPTOR SUBFAMILY 5 GROUP A"/>
    <property type="match status" value="1"/>
</dbReference>